<proteinExistence type="predicted"/>
<feature type="compositionally biased region" description="Basic and acidic residues" evidence="1">
    <location>
        <begin position="98"/>
        <end position="107"/>
    </location>
</feature>
<feature type="compositionally biased region" description="Polar residues" evidence="1">
    <location>
        <begin position="13"/>
        <end position="26"/>
    </location>
</feature>
<feature type="compositionally biased region" description="Polar residues" evidence="1">
    <location>
        <begin position="112"/>
        <end position="123"/>
    </location>
</feature>
<dbReference type="EMBL" id="RKQZ01000001">
    <property type="protein sequence ID" value="RPF22827.1"/>
    <property type="molecule type" value="Genomic_DNA"/>
</dbReference>
<gene>
    <name evidence="2" type="ORF">EDD34_3500</name>
</gene>
<comment type="caution">
    <text evidence="2">The sequence shown here is derived from an EMBL/GenBank/DDBJ whole genome shotgun (WGS) entry which is preliminary data.</text>
</comment>
<sequence>MRKPFTAFEQPPSDGSDSVPNVASDNVESKFDITEIYVDEIRDVGDLGEPVGAMIEYLIENPGSRFGVVQDGFVAAVVIDRVDASIFEHLQVRYQQKPGEHQAREPRVSAGTIKNETGSGEDS</sequence>
<keyword evidence="3" id="KW-1185">Reference proteome</keyword>
<dbReference type="AlphaFoldDB" id="A0A3N4YRM0"/>
<name>A0A3N4YRM0_9MICO</name>
<evidence type="ECO:0000256" key="1">
    <source>
        <dbReference type="SAM" id="MobiDB-lite"/>
    </source>
</evidence>
<reference evidence="2 3" key="1">
    <citation type="submission" date="2018-11" db="EMBL/GenBank/DDBJ databases">
        <title>Sequencing the genomes of 1000 actinobacteria strains.</title>
        <authorList>
            <person name="Klenk H.-P."/>
        </authorList>
    </citation>
    <scope>NUCLEOTIDE SEQUENCE [LARGE SCALE GENOMIC DNA]</scope>
    <source>
        <strain evidence="2 3">DSM 15700</strain>
    </source>
</reference>
<organism evidence="2 3">
    <name type="scientific">Myceligenerans xiligouense</name>
    <dbReference type="NCBI Taxonomy" id="253184"/>
    <lineage>
        <taxon>Bacteria</taxon>
        <taxon>Bacillati</taxon>
        <taxon>Actinomycetota</taxon>
        <taxon>Actinomycetes</taxon>
        <taxon>Micrococcales</taxon>
        <taxon>Promicromonosporaceae</taxon>
        <taxon>Myceligenerans</taxon>
    </lineage>
</organism>
<protein>
    <submittedName>
        <fullName evidence="2">Uncharacterized protein</fullName>
    </submittedName>
</protein>
<evidence type="ECO:0000313" key="3">
    <source>
        <dbReference type="Proteomes" id="UP000280501"/>
    </source>
</evidence>
<accession>A0A3N4YRM0</accession>
<feature type="region of interest" description="Disordered" evidence="1">
    <location>
        <begin position="1"/>
        <end position="26"/>
    </location>
</feature>
<evidence type="ECO:0000313" key="2">
    <source>
        <dbReference type="EMBL" id="RPF22827.1"/>
    </source>
</evidence>
<feature type="region of interest" description="Disordered" evidence="1">
    <location>
        <begin position="96"/>
        <end position="123"/>
    </location>
</feature>
<dbReference type="Proteomes" id="UP000280501">
    <property type="component" value="Unassembled WGS sequence"/>
</dbReference>